<evidence type="ECO:0000256" key="1">
    <source>
        <dbReference type="SAM" id="Phobius"/>
    </source>
</evidence>
<dbReference type="Pfam" id="PF13367">
    <property type="entry name" value="PrsW-protease"/>
    <property type="match status" value="1"/>
</dbReference>
<comment type="caution">
    <text evidence="2">The sequence shown here is derived from an EMBL/GenBank/DDBJ whole genome shotgun (WGS) entry which is preliminary data.</text>
</comment>
<dbReference type="AlphaFoldDB" id="A0A0P6X2B6"/>
<keyword evidence="3" id="KW-1185">Reference proteome</keyword>
<feature type="transmembrane region" description="Helical" evidence="1">
    <location>
        <begin position="53"/>
        <end position="79"/>
    </location>
</feature>
<feature type="transmembrane region" description="Helical" evidence="1">
    <location>
        <begin position="229"/>
        <end position="246"/>
    </location>
</feature>
<feature type="transmembrane region" description="Helical" evidence="1">
    <location>
        <begin position="267"/>
        <end position="288"/>
    </location>
</feature>
<accession>A0A0P6X2B6</accession>
<sequence>MMVSTTKTHWPSLGMLLLSGGGAFLAFMSAAGFAVGGLMTCLKSSTGMEDAQVLFSLASTAFLIFVLLLPSTVMAAMRLMGIAIPEWRRTWFFKASRIGMFLVPIAILFGYLVSSHVGAATILFPLFQLIVVGLPIWWLIETGKHDLPPSSAQHNWGILSISLTTTMPLIVVVELILVVCIVAGVVFCISFFSPDVLQQLSTTLDRLVNAGIDRETVLRIIRPYTSKPSVILLLIAIASGIIPLLEELLKPLALWFFSNRQLTPREGFIGGMICGAGFALLESLGALANPSAESWVVIATGRVGTGILHITATGLVGWGLARAWTDGKYGSLIGAYLAAFCFHSLWNASALMTGFRELAQFAPIQVEVLDGFIQASPFILVMLAIFMVSVILRANTIFRKEQNNLNEF</sequence>
<dbReference type="RefSeq" id="WP_062420667.1">
    <property type="nucleotide sequence ID" value="NZ_BBYA01000003.1"/>
</dbReference>
<gene>
    <name evidence="2" type="ORF">ADM99_00445</name>
</gene>
<dbReference type="Proteomes" id="UP000050430">
    <property type="component" value="Unassembled WGS sequence"/>
</dbReference>
<evidence type="ECO:0000313" key="2">
    <source>
        <dbReference type="EMBL" id="KPL75123.1"/>
    </source>
</evidence>
<dbReference type="STRING" id="229920.ADM99_00445"/>
<proteinExistence type="predicted"/>
<feature type="transmembrane region" description="Helical" evidence="1">
    <location>
        <begin position="91"/>
        <end position="113"/>
    </location>
</feature>
<keyword evidence="1" id="KW-0472">Membrane</keyword>
<dbReference type="InterPro" id="IPR026898">
    <property type="entry name" value="PrsW"/>
</dbReference>
<feature type="transmembrane region" description="Helical" evidence="1">
    <location>
        <begin position="169"/>
        <end position="192"/>
    </location>
</feature>
<keyword evidence="1" id="KW-0812">Transmembrane</keyword>
<evidence type="ECO:0000313" key="3">
    <source>
        <dbReference type="Proteomes" id="UP000050430"/>
    </source>
</evidence>
<organism evidence="2 3">
    <name type="scientific">Leptolinea tardivitalis</name>
    <dbReference type="NCBI Taxonomy" id="229920"/>
    <lineage>
        <taxon>Bacteria</taxon>
        <taxon>Bacillati</taxon>
        <taxon>Chloroflexota</taxon>
        <taxon>Anaerolineae</taxon>
        <taxon>Anaerolineales</taxon>
        <taxon>Anaerolineaceae</taxon>
        <taxon>Leptolinea</taxon>
    </lineage>
</organism>
<dbReference type="EMBL" id="LGCK01000001">
    <property type="protein sequence ID" value="KPL75123.1"/>
    <property type="molecule type" value="Genomic_DNA"/>
</dbReference>
<evidence type="ECO:0008006" key="4">
    <source>
        <dbReference type="Google" id="ProtNLM"/>
    </source>
</evidence>
<feature type="transmembrane region" description="Helical" evidence="1">
    <location>
        <begin position="119"/>
        <end position="140"/>
    </location>
</feature>
<dbReference type="GO" id="GO:0008233">
    <property type="term" value="F:peptidase activity"/>
    <property type="evidence" value="ECO:0007669"/>
    <property type="project" value="InterPro"/>
</dbReference>
<reference evidence="2 3" key="1">
    <citation type="submission" date="2015-07" db="EMBL/GenBank/DDBJ databases">
        <title>Genome sequence of Leptolinea tardivitalis DSM 16556.</title>
        <authorList>
            <person name="Hemp J."/>
            <person name="Ward L.M."/>
            <person name="Pace L.A."/>
            <person name="Fischer W.W."/>
        </authorList>
    </citation>
    <scope>NUCLEOTIDE SEQUENCE [LARGE SCALE GENOMIC DNA]</scope>
    <source>
        <strain evidence="2 3">YMTK-2</strain>
    </source>
</reference>
<keyword evidence="1" id="KW-1133">Transmembrane helix</keyword>
<name>A0A0P6X2B6_9CHLR</name>
<protein>
    <recommendedName>
        <fullName evidence="4">PrsW family intramembrane metalloprotease</fullName>
    </recommendedName>
</protein>
<feature type="transmembrane region" description="Helical" evidence="1">
    <location>
        <begin position="372"/>
        <end position="392"/>
    </location>
</feature>
<feature type="transmembrane region" description="Helical" evidence="1">
    <location>
        <begin position="333"/>
        <end position="352"/>
    </location>
</feature>
<dbReference type="OrthoDB" id="165052at2"/>
<feature type="transmembrane region" description="Helical" evidence="1">
    <location>
        <begin position="294"/>
        <end position="321"/>
    </location>
</feature>